<name>A0A7X3SJ14_9FIRM</name>
<organism evidence="1 2">
    <name type="scientific">Sporofaciens musculi</name>
    <dbReference type="NCBI Taxonomy" id="2681861"/>
    <lineage>
        <taxon>Bacteria</taxon>
        <taxon>Bacillati</taxon>
        <taxon>Bacillota</taxon>
        <taxon>Clostridia</taxon>
        <taxon>Lachnospirales</taxon>
        <taxon>Lachnospiraceae</taxon>
        <taxon>Sporofaciens</taxon>
    </lineage>
</organism>
<sequence length="78" mass="9305">MKSVVERAGTFIGIRSGMCDVIRTAKCRKIALYPDYNYCDTKWKGIDIYEISEFENIFIKSDFVWKRILDKECSRYEF</sequence>
<accession>A0A7X3SJ14</accession>
<dbReference type="RefSeq" id="WP_159751096.1">
    <property type="nucleotide sequence ID" value="NZ_WUQX01000001.1"/>
</dbReference>
<evidence type="ECO:0000313" key="2">
    <source>
        <dbReference type="Proteomes" id="UP000460412"/>
    </source>
</evidence>
<comment type="caution">
    <text evidence="1">The sequence shown here is derived from an EMBL/GenBank/DDBJ whole genome shotgun (WGS) entry which is preliminary data.</text>
</comment>
<keyword evidence="2" id="KW-1185">Reference proteome</keyword>
<reference evidence="1 2" key="1">
    <citation type="submission" date="2019-12" db="EMBL/GenBank/DDBJ databases">
        <title>Sporaefaciens musculi gen. nov., sp. nov., a novel bacterium isolated from the caecum of an obese mouse.</title>
        <authorList>
            <person name="Rasmussen T.S."/>
            <person name="Streidl T."/>
            <person name="Hitch T.C.A."/>
            <person name="Wortmann E."/>
            <person name="Deptula P."/>
            <person name="Hansen M."/>
            <person name="Nielsen D.S."/>
            <person name="Clavel T."/>
            <person name="Vogensen F.K."/>
        </authorList>
    </citation>
    <scope>NUCLEOTIDE SEQUENCE [LARGE SCALE GENOMIC DNA]</scope>
    <source>
        <strain evidence="1 2">WCA-9-b2</strain>
    </source>
</reference>
<protein>
    <submittedName>
        <fullName evidence="1">Uncharacterized protein</fullName>
    </submittedName>
</protein>
<dbReference type="EMBL" id="WUQX01000001">
    <property type="protein sequence ID" value="MXP75912.1"/>
    <property type="molecule type" value="Genomic_DNA"/>
</dbReference>
<gene>
    <name evidence="1" type="ORF">GN277_11115</name>
</gene>
<evidence type="ECO:0000313" key="1">
    <source>
        <dbReference type="EMBL" id="MXP75912.1"/>
    </source>
</evidence>
<dbReference type="Proteomes" id="UP000460412">
    <property type="component" value="Unassembled WGS sequence"/>
</dbReference>
<dbReference type="AlphaFoldDB" id="A0A7X3SJ14"/>
<proteinExistence type="predicted"/>